<dbReference type="Gene3D" id="3.30.1380.10">
    <property type="match status" value="1"/>
</dbReference>
<feature type="binding site" evidence="9">
    <location>
        <position position="211"/>
    </location>
    <ligand>
        <name>Zn(2+)</name>
        <dbReference type="ChEBI" id="CHEBI:29105"/>
        <note>catalytic</note>
    </ligand>
</feature>
<evidence type="ECO:0000256" key="5">
    <source>
        <dbReference type="ARBA" id="ARBA00022833"/>
    </source>
</evidence>
<protein>
    <recommendedName>
        <fullName evidence="9">D-alanyl-D-alanine dipeptidase</fullName>
        <shortName evidence="9">D-Ala-D-Ala dipeptidase</shortName>
        <ecNumber evidence="9">3.4.13.22</ecNumber>
    </recommendedName>
</protein>
<dbReference type="Pfam" id="PF01427">
    <property type="entry name" value="Peptidase_M15"/>
    <property type="match status" value="1"/>
</dbReference>
<dbReference type="GO" id="GO:0160237">
    <property type="term" value="F:D-Ala-D-Ala dipeptidase activity"/>
    <property type="evidence" value="ECO:0007669"/>
    <property type="project" value="UniProtKB-EC"/>
</dbReference>
<keyword evidence="6 9" id="KW-0224">Dipeptidase</keyword>
<organism evidence="10 11">
    <name type="scientific">Hornefia porci</name>
    <dbReference type="NCBI Taxonomy" id="2652292"/>
    <lineage>
        <taxon>Bacteria</taxon>
        <taxon>Bacillati</taxon>
        <taxon>Bacillota</taxon>
        <taxon>Clostridia</taxon>
        <taxon>Peptostreptococcales</taxon>
        <taxon>Anaerovoracaceae</taxon>
        <taxon>Hornefia</taxon>
    </lineage>
</organism>
<dbReference type="OrthoDB" id="9801430at2"/>
<dbReference type="Proteomes" id="UP000187404">
    <property type="component" value="Unassembled WGS sequence"/>
</dbReference>
<dbReference type="InterPro" id="IPR009045">
    <property type="entry name" value="Zn_M74/Hedgehog-like"/>
</dbReference>
<dbReference type="HAMAP" id="MF_01924">
    <property type="entry name" value="A_A_dipeptidase"/>
    <property type="match status" value="1"/>
</dbReference>
<dbReference type="PANTHER" id="PTHR43126">
    <property type="entry name" value="D-ALANYL-D-ALANINE DIPEPTIDASE"/>
    <property type="match status" value="1"/>
</dbReference>
<keyword evidence="2 9" id="KW-0645">Protease</keyword>
<proteinExistence type="inferred from homology"/>
<dbReference type="STRING" id="1261640.BHK98_09650"/>
<dbReference type="EC" id="3.4.13.22" evidence="9"/>
<keyword evidence="8" id="KW-0961">Cell wall biogenesis/degradation</keyword>
<dbReference type="CDD" id="cd14843">
    <property type="entry name" value="D-Ala-D-Ala_dipeptidase_like"/>
    <property type="match status" value="1"/>
</dbReference>
<evidence type="ECO:0000313" key="11">
    <source>
        <dbReference type="Proteomes" id="UP000187404"/>
    </source>
</evidence>
<feature type="site" description="Transition state stabilizer" evidence="9">
    <location>
        <position position="85"/>
    </location>
</feature>
<evidence type="ECO:0000256" key="8">
    <source>
        <dbReference type="ARBA" id="ARBA00023316"/>
    </source>
</evidence>
<evidence type="ECO:0000256" key="6">
    <source>
        <dbReference type="ARBA" id="ARBA00022997"/>
    </source>
</evidence>
<sequence length="236" mass="27217">MASYTETPIPVLPDLEQYTKTAFIDSPLTEVKESEKIDIRMQYPVLGFKNGEQRCFLRREVYEMLQKAAESLPEGYCFRIWDAWRPFALQEELFVSYSAKIIREFHLENMSEEEQHRFIGKFVANPIPDRTLPPAHTTGGAIDLTLVGPDGKELEMGCGFDAFTDKTRTAFFETEEAAGLPDAALIRDNRRLLYHIMLEAGFTNLPSEWWHFEYGDKNWSAVVDRPALYNGIFELD</sequence>
<comment type="cofactor">
    <cofactor evidence="9">
        <name>Zn(2+)</name>
        <dbReference type="ChEBI" id="CHEBI:29105"/>
    </cofactor>
    <text evidence="9">Binds 1 zinc ion per subunit.</text>
</comment>
<dbReference type="EMBL" id="MJIE01000001">
    <property type="protein sequence ID" value="OLR56308.1"/>
    <property type="molecule type" value="Genomic_DNA"/>
</dbReference>
<evidence type="ECO:0000256" key="9">
    <source>
        <dbReference type="HAMAP-Rule" id="MF_01924"/>
    </source>
</evidence>
<dbReference type="SUPFAM" id="SSF55166">
    <property type="entry name" value="Hedgehog/DD-peptidase"/>
    <property type="match status" value="1"/>
</dbReference>
<dbReference type="GO" id="GO:0006508">
    <property type="term" value="P:proteolysis"/>
    <property type="evidence" value="ECO:0007669"/>
    <property type="project" value="UniProtKB-KW"/>
</dbReference>
<dbReference type="GO" id="GO:0071555">
    <property type="term" value="P:cell wall organization"/>
    <property type="evidence" value="ECO:0007669"/>
    <property type="project" value="UniProtKB-KW"/>
</dbReference>
<evidence type="ECO:0000313" key="10">
    <source>
        <dbReference type="EMBL" id="OLR56308.1"/>
    </source>
</evidence>
<keyword evidence="5 9" id="KW-0862">Zinc</keyword>
<comment type="caution">
    <text evidence="10">The sequence shown here is derived from an EMBL/GenBank/DDBJ whole genome shotgun (WGS) entry which is preliminary data.</text>
</comment>
<dbReference type="InterPro" id="IPR000755">
    <property type="entry name" value="A_A_dipeptidase"/>
</dbReference>
<keyword evidence="4 9" id="KW-0378">Hydrolase</keyword>
<evidence type="ECO:0000256" key="7">
    <source>
        <dbReference type="ARBA" id="ARBA00023049"/>
    </source>
</evidence>
<comment type="function">
    <text evidence="9">Catalyzes hydrolysis of the D-alanyl-D-alanine dipeptide.</text>
</comment>
<feature type="active site" description="Proton donor/acceptor" evidence="9">
    <location>
        <position position="208"/>
    </location>
</feature>
<dbReference type="RefSeq" id="WP_075713805.1">
    <property type="nucleotide sequence ID" value="NZ_MJIE01000001.1"/>
</dbReference>
<dbReference type="AlphaFoldDB" id="A0A1Q9JJB2"/>
<evidence type="ECO:0000256" key="1">
    <source>
        <dbReference type="ARBA" id="ARBA00001362"/>
    </source>
</evidence>
<dbReference type="GO" id="GO:0008270">
    <property type="term" value="F:zinc ion binding"/>
    <property type="evidence" value="ECO:0007669"/>
    <property type="project" value="UniProtKB-UniRule"/>
</dbReference>
<feature type="binding site" evidence="9">
    <location>
        <position position="143"/>
    </location>
    <ligand>
        <name>Zn(2+)</name>
        <dbReference type="ChEBI" id="CHEBI:29105"/>
        <note>catalytic</note>
    </ligand>
</feature>
<dbReference type="GO" id="GO:0008237">
    <property type="term" value="F:metallopeptidase activity"/>
    <property type="evidence" value="ECO:0007669"/>
    <property type="project" value="UniProtKB-KW"/>
</dbReference>
<reference evidence="10 11" key="1">
    <citation type="journal article" date="2016" name="Appl. Environ. Microbiol.">
        <title>Function and Phylogeny of Bacterial Butyryl Coenzyme A:Acetate Transferases and Their Diversity in the Proximal Colon of Swine.</title>
        <authorList>
            <person name="Trachsel J."/>
            <person name="Bayles D.O."/>
            <person name="Looft T."/>
            <person name="Levine U.Y."/>
            <person name="Allen H.K."/>
        </authorList>
    </citation>
    <scope>NUCLEOTIDE SEQUENCE [LARGE SCALE GENOMIC DNA]</scope>
    <source>
        <strain evidence="10 11">68-3-10</strain>
    </source>
</reference>
<gene>
    <name evidence="10" type="ORF">BHK98_09650</name>
</gene>
<comment type="similarity">
    <text evidence="9">Belongs to the peptidase M15D family.</text>
</comment>
<name>A0A1Q9JJB2_9FIRM</name>
<accession>A0A1Q9JJB2</accession>
<comment type="catalytic activity">
    <reaction evidence="1 9">
        <text>D-alanyl-D-alanine + H2O = 2 D-alanine</text>
        <dbReference type="Rhea" id="RHEA:20661"/>
        <dbReference type="ChEBI" id="CHEBI:15377"/>
        <dbReference type="ChEBI" id="CHEBI:57416"/>
        <dbReference type="ChEBI" id="CHEBI:57822"/>
        <dbReference type="EC" id="3.4.13.22"/>
    </reaction>
</comment>
<feature type="binding site" evidence="9">
    <location>
        <position position="136"/>
    </location>
    <ligand>
        <name>Zn(2+)</name>
        <dbReference type="ChEBI" id="CHEBI:29105"/>
        <note>catalytic</note>
    </ligand>
</feature>
<keyword evidence="11" id="KW-1185">Reference proteome</keyword>
<evidence type="ECO:0000256" key="2">
    <source>
        <dbReference type="ARBA" id="ARBA00022670"/>
    </source>
</evidence>
<evidence type="ECO:0000256" key="3">
    <source>
        <dbReference type="ARBA" id="ARBA00022723"/>
    </source>
</evidence>
<keyword evidence="7 9" id="KW-0482">Metalloprotease</keyword>
<keyword evidence="3 9" id="KW-0479">Metal-binding</keyword>
<evidence type="ECO:0000256" key="4">
    <source>
        <dbReference type="ARBA" id="ARBA00022801"/>
    </source>
</evidence>